<evidence type="ECO:0000256" key="11">
    <source>
        <dbReference type="ARBA" id="ARBA00023157"/>
    </source>
</evidence>
<keyword evidence="7" id="KW-0574">Periplasm</keyword>
<dbReference type="SUPFAM" id="SSF53807">
    <property type="entry name" value="Helical backbone' metal receptor"/>
    <property type="match status" value="1"/>
</dbReference>
<dbReference type="GO" id="GO:0006829">
    <property type="term" value="P:zinc ion transport"/>
    <property type="evidence" value="ECO:0007669"/>
    <property type="project" value="UniProtKB-KW"/>
</dbReference>
<dbReference type="GO" id="GO:0046872">
    <property type="term" value="F:metal ion binding"/>
    <property type="evidence" value="ECO:0007669"/>
    <property type="project" value="UniProtKB-KW"/>
</dbReference>
<gene>
    <name evidence="14" type="ORF">CO674_12830</name>
    <name evidence="13" type="ORF">RJJ65_08155</name>
</gene>
<keyword evidence="10" id="KW-0406">Ion transport</keyword>
<reference evidence="14 15" key="1">
    <citation type="submission" date="2017-09" db="EMBL/GenBank/DDBJ databases">
        <title>Comparative genomics of rhizobia isolated from Phaseolus vulgaris in China.</title>
        <authorList>
            <person name="Tong W."/>
        </authorList>
    </citation>
    <scope>NUCLEOTIDE SEQUENCE [LARGE SCALE GENOMIC DNA]</scope>
    <source>
        <strain evidence="14 15">FH14</strain>
    </source>
</reference>
<keyword evidence="6" id="KW-0732">Signal</keyword>
<dbReference type="PANTHER" id="PTHR42953">
    <property type="entry name" value="HIGH-AFFINITY ZINC UPTAKE SYSTEM PROTEIN ZNUA-RELATED"/>
    <property type="match status" value="1"/>
</dbReference>
<evidence type="ECO:0000313" key="13">
    <source>
        <dbReference type="EMBL" id="MDR9772626.1"/>
    </source>
</evidence>
<evidence type="ECO:0000313" key="15">
    <source>
        <dbReference type="Proteomes" id="UP000219914"/>
    </source>
</evidence>
<dbReference type="InterPro" id="IPR035520">
    <property type="entry name" value="ZnuA"/>
</dbReference>
<dbReference type="Proteomes" id="UP000219914">
    <property type="component" value="Unassembled WGS sequence"/>
</dbReference>
<keyword evidence="8" id="KW-0862">Zinc</keyword>
<keyword evidence="15" id="KW-1185">Reference proteome</keyword>
<reference evidence="13" key="2">
    <citation type="submission" date="2023-04" db="EMBL/GenBank/DDBJ databases">
        <title>Genomic characterization of faba bean (Vicia faba) microsymbionts in Mexican soils.</title>
        <authorList>
            <person name="Rivera Orduna F.N."/>
            <person name="Guevara-Luna J."/>
            <person name="Yan J."/>
            <person name="Arroyo-Herrera I."/>
            <person name="Li Y."/>
            <person name="Vasquez-Murrieta M.S."/>
            <person name="Wang E.T."/>
        </authorList>
    </citation>
    <scope>NUCLEOTIDE SEQUENCE</scope>
    <source>
        <strain evidence="13">CH26</strain>
    </source>
</reference>
<dbReference type="GO" id="GO:0042597">
    <property type="term" value="C:periplasmic space"/>
    <property type="evidence" value="ECO:0007669"/>
    <property type="project" value="UniProtKB-SubCell"/>
</dbReference>
<evidence type="ECO:0000256" key="1">
    <source>
        <dbReference type="ARBA" id="ARBA00004418"/>
    </source>
</evidence>
<comment type="subcellular location">
    <subcellularLocation>
        <location evidence="1">Periplasm</location>
    </subcellularLocation>
</comment>
<evidence type="ECO:0000313" key="16">
    <source>
        <dbReference type="Proteomes" id="UP001268610"/>
    </source>
</evidence>
<dbReference type="EMBL" id="JAVLSF010000003">
    <property type="protein sequence ID" value="MDR9772626.1"/>
    <property type="molecule type" value="Genomic_DNA"/>
</dbReference>
<accession>A0A2A6KFY7</accession>
<evidence type="ECO:0000256" key="4">
    <source>
        <dbReference type="ARBA" id="ARBA00022448"/>
    </source>
</evidence>
<evidence type="ECO:0000256" key="6">
    <source>
        <dbReference type="ARBA" id="ARBA00022729"/>
    </source>
</evidence>
<evidence type="ECO:0000256" key="9">
    <source>
        <dbReference type="ARBA" id="ARBA00022906"/>
    </source>
</evidence>
<evidence type="ECO:0000256" key="3">
    <source>
        <dbReference type="ARBA" id="ARBA00015915"/>
    </source>
</evidence>
<organism evidence="13 16">
    <name type="scientific">Rhizobium hidalgonense</name>
    <dbReference type="NCBI Taxonomy" id="1538159"/>
    <lineage>
        <taxon>Bacteria</taxon>
        <taxon>Pseudomonadati</taxon>
        <taxon>Pseudomonadota</taxon>
        <taxon>Alphaproteobacteria</taxon>
        <taxon>Hyphomicrobiales</taxon>
        <taxon>Rhizobiaceae</taxon>
        <taxon>Rhizobium/Agrobacterium group</taxon>
        <taxon>Rhizobium</taxon>
    </lineage>
</organism>
<keyword evidence="5" id="KW-0479">Metal-binding</keyword>
<comment type="similarity">
    <text evidence="2">Belongs to the bacterial solute-binding protein 9 family.</text>
</comment>
<evidence type="ECO:0000256" key="10">
    <source>
        <dbReference type="ARBA" id="ARBA00023065"/>
    </source>
</evidence>
<keyword evidence="11" id="KW-1015">Disulfide bond</keyword>
<dbReference type="EMBL" id="NWSY01000008">
    <property type="protein sequence ID" value="PDT23325.1"/>
    <property type="molecule type" value="Genomic_DNA"/>
</dbReference>
<dbReference type="Pfam" id="PF01297">
    <property type="entry name" value="ZnuA"/>
    <property type="match status" value="1"/>
</dbReference>
<dbReference type="AlphaFoldDB" id="A0A2A6KFY7"/>
<evidence type="ECO:0000256" key="5">
    <source>
        <dbReference type="ARBA" id="ARBA00022723"/>
    </source>
</evidence>
<dbReference type="CDD" id="cd01019">
    <property type="entry name" value="ZnuA"/>
    <property type="match status" value="1"/>
</dbReference>
<evidence type="ECO:0000256" key="12">
    <source>
        <dbReference type="SAM" id="MobiDB-lite"/>
    </source>
</evidence>
<feature type="compositionally biased region" description="Basic and acidic residues" evidence="12">
    <location>
        <begin position="139"/>
        <end position="176"/>
    </location>
</feature>
<evidence type="ECO:0000256" key="8">
    <source>
        <dbReference type="ARBA" id="ARBA00022833"/>
    </source>
</evidence>
<dbReference type="Proteomes" id="UP001268610">
    <property type="component" value="Unassembled WGS sequence"/>
</dbReference>
<dbReference type="Gene3D" id="3.40.50.1980">
    <property type="entry name" value="Nitrogenase molybdenum iron protein domain"/>
    <property type="match status" value="2"/>
</dbReference>
<dbReference type="RefSeq" id="WP_097534164.1">
    <property type="nucleotide sequence ID" value="NZ_JAVLSD010000014.1"/>
</dbReference>
<dbReference type="PANTHER" id="PTHR42953:SF3">
    <property type="entry name" value="HIGH-AFFINITY ZINC UPTAKE SYSTEM PROTEIN ZNUA"/>
    <property type="match status" value="1"/>
</dbReference>
<name>A0A2A6KFY7_9HYPH</name>
<evidence type="ECO:0000256" key="7">
    <source>
        <dbReference type="ARBA" id="ARBA00022764"/>
    </source>
</evidence>
<dbReference type="InterPro" id="IPR006127">
    <property type="entry name" value="ZnuA-like"/>
</dbReference>
<dbReference type="InterPro" id="IPR050492">
    <property type="entry name" value="Bact_metal-bind_prot9"/>
</dbReference>
<keyword evidence="4" id="KW-0813">Transport</keyword>
<comment type="caution">
    <text evidence="13">The sequence shown here is derived from an EMBL/GenBank/DDBJ whole genome shotgun (WGS) entry which is preliminary data.</text>
</comment>
<sequence>MKRTLGPALKILAFRIPVALTLPALAVPALLFAGTMRAADTPVVVTSIKPIHSLVAAIMQGVGEPELIVDGAASPHTYSLKPSNARALQEAKVIFWTGPGLEAFLQKPLQALGSNASIAELDNAPGLVKLPFREGGAFEPHEDGDEHHGASAEGADHDHAADTGHDDDHGQDGDHGHGAFDTHLWLDPMNAKAMAAVITTTLVAADPANALTYQANAKALDDKLTALDKEIAATVAPVKDKPFIVFHDAYQYFEHRYGIRVAGSITVSPETIPGAERVSEIHRKVGELGATCVFAEPQFEPRLVNVVIEGTNARSGVLDPEAATLKAGPDLYFTLMRGIAESMKDCLSNA</sequence>
<evidence type="ECO:0000313" key="14">
    <source>
        <dbReference type="EMBL" id="PDT23325.1"/>
    </source>
</evidence>
<feature type="region of interest" description="Disordered" evidence="12">
    <location>
        <begin position="134"/>
        <end position="176"/>
    </location>
</feature>
<protein>
    <recommendedName>
        <fullName evidence="3">High-affinity zinc uptake system protein ZnuA</fullName>
    </recommendedName>
</protein>
<proteinExistence type="inferred from homology"/>
<keyword evidence="9" id="KW-0864">Zinc transport</keyword>
<evidence type="ECO:0000256" key="2">
    <source>
        <dbReference type="ARBA" id="ARBA00011028"/>
    </source>
</evidence>